<dbReference type="PRINTS" id="PR00861">
    <property type="entry name" value="ALYTICPTASE"/>
</dbReference>
<evidence type="ECO:0000313" key="13">
    <source>
        <dbReference type="Proteomes" id="UP000292003"/>
    </source>
</evidence>
<protein>
    <submittedName>
        <fullName evidence="12">Trypsin-like serine protease</fullName>
    </submittedName>
</protein>
<dbReference type="Proteomes" id="UP000292003">
    <property type="component" value="Unassembled WGS sequence"/>
</dbReference>
<dbReference type="Gene3D" id="2.10.10.20">
    <property type="entry name" value="Carbohydrate-binding module superfamily 5/12"/>
    <property type="match status" value="1"/>
</dbReference>
<dbReference type="InterPro" id="IPR035070">
    <property type="entry name" value="Streptogrisin_prodomain"/>
</dbReference>
<evidence type="ECO:0000313" key="12">
    <source>
        <dbReference type="EMBL" id="RZQ61067.1"/>
    </source>
</evidence>
<dbReference type="CDD" id="cd21112">
    <property type="entry name" value="alphaLP-like"/>
    <property type="match status" value="1"/>
</dbReference>
<feature type="active site" description="Charge relay system" evidence="8">
    <location>
        <position position="292"/>
    </location>
</feature>
<dbReference type="Gene3D" id="3.30.300.50">
    <property type="match status" value="2"/>
</dbReference>
<comment type="caution">
    <text evidence="12">The sequence shown here is derived from an EMBL/GenBank/DDBJ whole genome shotgun (WGS) entry which is preliminary data.</text>
</comment>
<evidence type="ECO:0000256" key="5">
    <source>
        <dbReference type="ARBA" id="ARBA00022825"/>
    </source>
</evidence>
<dbReference type="Pfam" id="PF02983">
    <property type="entry name" value="Pro_Al_protease"/>
    <property type="match status" value="1"/>
</dbReference>
<name>A0A4Q7J2E5_9PSEU</name>
<feature type="region of interest" description="Disordered" evidence="10">
    <location>
        <begin position="68"/>
        <end position="91"/>
    </location>
</feature>
<feature type="disulfide bond" evidence="9">
    <location>
        <begin position="286"/>
        <end position="313"/>
    </location>
</feature>
<dbReference type="GO" id="GO:0006508">
    <property type="term" value="P:proteolysis"/>
    <property type="evidence" value="ECO:0007669"/>
    <property type="project" value="UniProtKB-KW"/>
</dbReference>
<feature type="compositionally biased region" description="Low complexity" evidence="10">
    <location>
        <begin position="68"/>
        <end position="77"/>
    </location>
</feature>
<dbReference type="OrthoDB" id="8781117at2"/>
<evidence type="ECO:0000256" key="9">
    <source>
        <dbReference type="PIRSR" id="PIRSR001134-2"/>
    </source>
</evidence>
<dbReference type="PIRSF" id="PIRSF001134">
    <property type="entry name" value="Streptogrisin"/>
    <property type="match status" value="1"/>
</dbReference>
<keyword evidence="3" id="KW-0732">Signal</keyword>
<keyword evidence="6" id="KW-0865">Zymogen</keyword>
<dbReference type="SUPFAM" id="SSF51055">
    <property type="entry name" value="Carbohydrate binding domain"/>
    <property type="match status" value="1"/>
</dbReference>
<evidence type="ECO:0000256" key="4">
    <source>
        <dbReference type="ARBA" id="ARBA00022801"/>
    </source>
</evidence>
<feature type="active site" description="Charge relay system" evidence="8">
    <location>
        <position position="211"/>
    </location>
</feature>
<dbReference type="InterPro" id="IPR009003">
    <property type="entry name" value="Peptidase_S1_PA"/>
</dbReference>
<feature type="domain" description="Chitin-binding type-3" evidence="11">
    <location>
        <begin position="350"/>
        <end position="395"/>
    </location>
</feature>
<dbReference type="InterPro" id="IPR003610">
    <property type="entry name" value="CBM5/12"/>
</dbReference>
<evidence type="ECO:0000256" key="7">
    <source>
        <dbReference type="ARBA" id="ARBA00023157"/>
    </source>
</evidence>
<organism evidence="12 13">
    <name type="scientific">Amycolatopsis suaedae</name>
    <dbReference type="NCBI Taxonomy" id="2510978"/>
    <lineage>
        <taxon>Bacteria</taxon>
        <taxon>Bacillati</taxon>
        <taxon>Actinomycetota</taxon>
        <taxon>Actinomycetes</taxon>
        <taxon>Pseudonocardiales</taxon>
        <taxon>Pseudonocardiaceae</taxon>
        <taxon>Amycolatopsis</taxon>
    </lineage>
</organism>
<dbReference type="CDD" id="cd12215">
    <property type="entry name" value="ChiC_BD"/>
    <property type="match status" value="1"/>
</dbReference>
<sequence>MLAAMQRDLGLTAEQARDRVDRDLRASALERELAPRLGDAFAGAWLDPGADRLTVAVTDPATAARASAAGAAPRLVGRSQRELDETKRRLDSAAATVPRTVPGWYVDVRANTVTVLTHPAGREAARRFVESAGVDPATVRLTESDLEPRPLYDVRGGDEYGIDGRSLCSIGFSVNGGFVTAGHCGRVGSQTVGANGVAQGTFQSSVFPGSDYAYVAVNSQWTPRGVVNRYNGTTVPVAGSQEAAVGAAVCRSGRTTGWRCGTILGKNESVTYPEGTITGMTRTNACAEPGDSGGSWLTGQQGQGVTSGGSGDCTRGGTIWFYPLTTILSRLGLTLVTDGGGEPGQPCEGLSAWDGATAYGPGDVVAYNGQRWEATHWSTGAVPDDPRSWAVWRSVGAC</sequence>
<dbReference type="GO" id="GO:0004553">
    <property type="term" value="F:hydrolase activity, hydrolyzing O-glycosyl compounds"/>
    <property type="evidence" value="ECO:0007669"/>
    <property type="project" value="InterPro"/>
</dbReference>
<feature type="disulfide bond" evidence="9">
    <location>
        <begin position="250"/>
        <end position="260"/>
    </location>
</feature>
<dbReference type="Gene3D" id="2.40.10.10">
    <property type="entry name" value="Trypsin-like serine proteases"/>
    <property type="match status" value="2"/>
</dbReference>
<dbReference type="InterPro" id="IPR036573">
    <property type="entry name" value="CBM_sf_5/12"/>
</dbReference>
<dbReference type="InterPro" id="IPR004236">
    <property type="entry name" value="Pept_S1_alpha_lytic"/>
</dbReference>
<evidence type="ECO:0000256" key="8">
    <source>
        <dbReference type="PIRSR" id="PIRSR001134-1"/>
    </source>
</evidence>
<evidence type="ECO:0000256" key="1">
    <source>
        <dbReference type="ARBA" id="ARBA00007664"/>
    </source>
</evidence>
<dbReference type="GO" id="GO:0005975">
    <property type="term" value="P:carbohydrate metabolic process"/>
    <property type="evidence" value="ECO:0007669"/>
    <property type="project" value="InterPro"/>
</dbReference>
<keyword evidence="13" id="KW-1185">Reference proteome</keyword>
<accession>A0A4Q7J2E5</accession>
<dbReference type="AlphaFoldDB" id="A0A4Q7J2E5"/>
<dbReference type="SMART" id="SM00495">
    <property type="entry name" value="ChtBD3"/>
    <property type="match status" value="1"/>
</dbReference>
<dbReference type="GO" id="GO:0005576">
    <property type="term" value="C:extracellular region"/>
    <property type="evidence" value="ECO:0007669"/>
    <property type="project" value="InterPro"/>
</dbReference>
<keyword evidence="5" id="KW-0720">Serine protease</keyword>
<dbReference type="GO" id="GO:0030246">
    <property type="term" value="F:carbohydrate binding"/>
    <property type="evidence" value="ECO:0007669"/>
    <property type="project" value="InterPro"/>
</dbReference>
<dbReference type="GO" id="GO:0004252">
    <property type="term" value="F:serine-type endopeptidase activity"/>
    <property type="evidence" value="ECO:0007669"/>
    <property type="project" value="InterPro"/>
</dbReference>
<dbReference type="InterPro" id="IPR001316">
    <property type="entry name" value="Pept_S1A_streptogrisin"/>
</dbReference>
<dbReference type="EMBL" id="SFCC01000014">
    <property type="protein sequence ID" value="RZQ61067.1"/>
    <property type="molecule type" value="Genomic_DNA"/>
</dbReference>
<feature type="disulfide bond" evidence="9">
    <location>
        <begin position="168"/>
        <end position="184"/>
    </location>
</feature>
<evidence type="ECO:0000256" key="6">
    <source>
        <dbReference type="ARBA" id="ARBA00023145"/>
    </source>
</evidence>
<proteinExistence type="inferred from homology"/>
<feature type="active site" description="Charge relay system" evidence="8">
    <location>
        <position position="183"/>
    </location>
</feature>
<dbReference type="SUPFAM" id="SSF50494">
    <property type="entry name" value="Trypsin-like serine proteases"/>
    <property type="match status" value="1"/>
</dbReference>
<gene>
    <name evidence="12" type="ORF">EWH70_26650</name>
</gene>
<evidence type="ECO:0000256" key="2">
    <source>
        <dbReference type="ARBA" id="ARBA00022670"/>
    </source>
</evidence>
<evidence type="ECO:0000256" key="3">
    <source>
        <dbReference type="ARBA" id="ARBA00022729"/>
    </source>
</evidence>
<comment type="similarity">
    <text evidence="1">Belongs to the peptidase S1 family.</text>
</comment>
<dbReference type="InterPro" id="IPR043504">
    <property type="entry name" value="Peptidase_S1_PA_chymotrypsin"/>
</dbReference>
<evidence type="ECO:0000256" key="10">
    <source>
        <dbReference type="SAM" id="MobiDB-lite"/>
    </source>
</evidence>
<keyword evidence="7 9" id="KW-1015">Disulfide bond</keyword>
<keyword evidence="4" id="KW-0378">Hydrolase</keyword>
<keyword evidence="2 12" id="KW-0645">Protease</keyword>
<reference evidence="12 13" key="1">
    <citation type="submission" date="2019-02" db="EMBL/GenBank/DDBJ databases">
        <title>Draft genome sequence of Amycolatopsis sp. 8-3EHSu isolated from roots of Suaeda maritima.</title>
        <authorList>
            <person name="Duangmal K."/>
            <person name="Chantavorakit T."/>
        </authorList>
    </citation>
    <scope>NUCLEOTIDE SEQUENCE [LARGE SCALE GENOMIC DNA]</scope>
    <source>
        <strain evidence="12 13">8-3EHSu</strain>
    </source>
</reference>
<evidence type="ECO:0000259" key="11">
    <source>
        <dbReference type="SMART" id="SM00495"/>
    </source>
</evidence>
<feature type="compositionally biased region" description="Basic and acidic residues" evidence="10">
    <location>
        <begin position="79"/>
        <end position="91"/>
    </location>
</feature>
<dbReference type="Pfam" id="PF02839">
    <property type="entry name" value="CBM_5_12"/>
    <property type="match status" value="1"/>
</dbReference>